<name>A0A9W8LL31_9FUNG</name>
<feature type="compositionally biased region" description="Polar residues" evidence="1">
    <location>
        <begin position="53"/>
        <end position="71"/>
    </location>
</feature>
<evidence type="ECO:0000256" key="1">
    <source>
        <dbReference type="SAM" id="MobiDB-lite"/>
    </source>
</evidence>
<gene>
    <name evidence="2" type="ORF">GGI15_001703</name>
</gene>
<reference evidence="2" key="1">
    <citation type="submission" date="2022-07" db="EMBL/GenBank/DDBJ databases">
        <title>Phylogenomic reconstructions and comparative analyses of Kickxellomycotina fungi.</title>
        <authorList>
            <person name="Reynolds N.K."/>
            <person name="Stajich J.E."/>
            <person name="Barry K."/>
            <person name="Grigoriev I.V."/>
            <person name="Crous P."/>
            <person name="Smith M.E."/>
        </authorList>
    </citation>
    <scope>NUCLEOTIDE SEQUENCE</scope>
    <source>
        <strain evidence="2">BCRC 34489</strain>
    </source>
</reference>
<proteinExistence type="predicted"/>
<comment type="caution">
    <text evidence="2">The sequence shown here is derived from an EMBL/GenBank/DDBJ whole genome shotgun (WGS) entry which is preliminary data.</text>
</comment>
<protein>
    <submittedName>
        <fullName evidence="2">Uncharacterized protein</fullName>
    </submittedName>
</protein>
<evidence type="ECO:0000313" key="3">
    <source>
        <dbReference type="Proteomes" id="UP001140172"/>
    </source>
</evidence>
<accession>A0A9W8LL31</accession>
<organism evidence="2 3">
    <name type="scientific">Coemansia interrupta</name>
    <dbReference type="NCBI Taxonomy" id="1126814"/>
    <lineage>
        <taxon>Eukaryota</taxon>
        <taxon>Fungi</taxon>
        <taxon>Fungi incertae sedis</taxon>
        <taxon>Zoopagomycota</taxon>
        <taxon>Kickxellomycotina</taxon>
        <taxon>Kickxellomycetes</taxon>
        <taxon>Kickxellales</taxon>
        <taxon>Kickxellaceae</taxon>
        <taxon>Coemansia</taxon>
    </lineage>
</organism>
<dbReference type="EMBL" id="JANBUM010000073">
    <property type="protein sequence ID" value="KAJ2786139.1"/>
    <property type="molecule type" value="Genomic_DNA"/>
</dbReference>
<dbReference type="AlphaFoldDB" id="A0A9W8LL31"/>
<evidence type="ECO:0000313" key="2">
    <source>
        <dbReference type="EMBL" id="KAJ2786139.1"/>
    </source>
</evidence>
<sequence>MVDWFPYFLHPERLQTDFGGGTELGTTQRAAAVEVLQGLLGSSNFRSHILSSYPSLRQPSNSQQDQAQYTGPTPPSTPRIAATDIADPSDGAASVQSIRRAGQCTHFTLSLGGLPNETLAQALQTNMHAELSARQTRLLDLAADLDALVHFRVEEVERSVHATLRFVYFLHVLGRAGGGAEQATVQFRRWTVRAAYREEEIGLALRVDAEDAGLAANERALEQYAGGGCTGDPAERFAVTYDLARLAMAQGRYGRALERFVECQRVDAARCRRAGFVVGAAPPSVDEYVAALRVVVEGAGEDAVAAAAAETPTGPFGGLRISRPGAPDIAAPADDGDSAWLAPLAEAAGLDTLAEGVYGARDVLVSSSSGPGPAVALVRAAHAYVAGLRQLERARYAEAHAWFLRGHAGLGPAEGAAGGDAGERERAVRVAVEAQLAAHAELARALEAATRGAAADAWVGAVDRVLAMQTSVRFEFLEPVMLAGLGGARAEFARVVAAVGTQQKLYQQLPDVHMAVLQAVSLLAVVRDALDDMRVDADALLAAEEADAPEGGVERLRAAVGEIARLAVRIPQAEVGRVCRGLGDAPLMALVGVVLAETAGLAAGDAVQPPGPWALGRLAQRLAVDVVSADASADQRTQAARHLHGAAAVVLRWVDRARPSVPSVLLGLWQAARALDDHALAARALLECTLGVAQMDPVRLDACVRAPWFATRTAGLALVLRALGHAGAAAVLLQLRGAQRAVPALVEAWALGGVHARTAAMLWDPSVVEYAEYLARARGHPGFGRYDEAAAEARPLKLAALFAPLKLAALFAWLAAELGPAA</sequence>
<keyword evidence="3" id="KW-1185">Reference proteome</keyword>
<feature type="region of interest" description="Disordered" evidence="1">
    <location>
        <begin position="53"/>
        <end position="78"/>
    </location>
</feature>
<dbReference type="OrthoDB" id="5524833at2759"/>
<dbReference type="Proteomes" id="UP001140172">
    <property type="component" value="Unassembled WGS sequence"/>
</dbReference>